<evidence type="ECO:0000313" key="2">
    <source>
        <dbReference type="Proteomes" id="UP000001883"/>
    </source>
</evidence>
<name>D2NTD2_ROTMD</name>
<organism evidence="1 2">
    <name type="scientific">Rothia mucilaginosa (strain DY-18)</name>
    <name type="common">Stomatococcus mucilaginosus</name>
    <dbReference type="NCBI Taxonomy" id="680646"/>
    <lineage>
        <taxon>Bacteria</taxon>
        <taxon>Bacillati</taxon>
        <taxon>Actinomycetota</taxon>
        <taxon>Actinomycetes</taxon>
        <taxon>Micrococcales</taxon>
        <taxon>Micrococcaceae</taxon>
        <taxon>Rothia</taxon>
    </lineage>
</organism>
<gene>
    <name evidence="1" type="ordered locus">RMDY18_10760</name>
</gene>
<protein>
    <submittedName>
        <fullName evidence="1">Uncharacterized protein</fullName>
    </submittedName>
</protein>
<reference evidence="1 2" key="3">
    <citation type="journal article" date="2010" name="Sequencing">
        <title>Complete Genome Sequence of Rothia mucilaginosa DY-18: A Clinical Isolate with Dense Meshwork-Like Structures from a Persistent Apical Periodontitis Lesion.</title>
        <authorList>
            <person name="Yamane K."/>
            <person name="Nambu T."/>
            <person name="Yamanaka T."/>
            <person name="Mashimo C."/>
            <person name="Sugimori C."/>
            <person name="Leung K.-P."/>
            <person name="Fukushima H."/>
        </authorList>
    </citation>
    <scope>NUCLEOTIDE SEQUENCE [LARGE SCALE GENOMIC DNA]</scope>
    <source>
        <strain evidence="1 2">DY-18</strain>
    </source>
</reference>
<dbReference type="AlphaFoldDB" id="D2NTD2"/>
<proteinExistence type="predicted"/>
<keyword evidence="2" id="KW-1185">Reference proteome</keyword>
<sequence>MGLVTHAQTAINRDDSARNVASLIGCKPANHASDLFRLRETTSRDGRQVVLLGLFGQNLGHCGVNEARCHHVSGDVAAAQLAGDGACHTDQCSLGCGVVDLAGGTIQTHHGGHQDDAAALELQHALDGALNHAERTGEVGVDHVGEVGFLHAHQQHVAGDTCVGDQHLHGTEFCFNFLECFVNAVGIAYICLDGEKFFGGFTATVGDADIVSCCLEFLGNFVADASVAAGDQHGLGSVLAHELP</sequence>
<evidence type="ECO:0000313" key="1">
    <source>
        <dbReference type="EMBL" id="BAI64908.1"/>
    </source>
</evidence>
<reference evidence="2" key="1">
    <citation type="submission" date="2009-07" db="EMBL/GenBank/DDBJ databases">
        <title>Complete genome sequence of Rothia mucilaginosa DJ.</title>
        <authorList>
            <person name="Yamane K."/>
            <person name="Nambu T."/>
            <person name="Mashimo C."/>
            <person name="Sugimori C."/>
            <person name="Yamanaka T."/>
            <person name="Leung K."/>
            <person name="Fukushima H."/>
        </authorList>
    </citation>
    <scope>NUCLEOTIDE SEQUENCE [LARGE SCALE GENOMIC DNA]</scope>
    <source>
        <strain evidence="2">DY-18</strain>
    </source>
</reference>
<dbReference type="HOGENOM" id="CLU_1137375_0_0_11"/>
<dbReference type="Proteomes" id="UP000001883">
    <property type="component" value="Chromosome"/>
</dbReference>
<accession>D2NTD2</accession>
<dbReference type="KEGG" id="rmu:RMDY18_10760"/>
<reference evidence="1 2" key="2">
    <citation type="journal article" date="2010" name="J Osaka Dent Univ">
        <title>Isolation and identification of Rothia mucilaginosa from persistent apical periodontitis lesions.</title>
        <authorList>
            <person name="Yamane K."/>
            <person name="Yoshida M."/>
            <person name="Fujihira T."/>
            <person name="Baba T."/>
            <person name="Tsuji N."/>
            <person name="Hayashi H."/>
            <person name="Sugimori C."/>
            <person name="Yamanaka T."/>
            <person name="Mashimo C."/>
            <person name="Nambu T."/>
            <person name="Kawai H."/>
            <person name="Fukushima H."/>
        </authorList>
    </citation>
    <scope>NUCLEOTIDE SEQUENCE [LARGE SCALE GENOMIC DNA]</scope>
    <source>
        <strain evidence="1 2">DY-18</strain>
    </source>
</reference>
<dbReference type="EMBL" id="AP011540">
    <property type="protein sequence ID" value="BAI64908.1"/>
    <property type="molecule type" value="Genomic_DNA"/>
</dbReference>